<organism evidence="1 2">
    <name type="scientific">Sphingobium yanoikuyae</name>
    <name type="common">Sphingomonas yanoikuyae</name>
    <dbReference type="NCBI Taxonomy" id="13690"/>
    <lineage>
        <taxon>Bacteria</taxon>
        <taxon>Pseudomonadati</taxon>
        <taxon>Pseudomonadota</taxon>
        <taxon>Alphaproteobacteria</taxon>
        <taxon>Sphingomonadales</taxon>
        <taxon>Sphingomonadaceae</taxon>
        <taxon>Sphingobium</taxon>
    </lineage>
</organism>
<sequence length="117" mass="12954">MARRSAGEFDRRISIWNAGLIDDGTATVQGPLAEVGKRWAKKVDIKDGERLRAGENAQELTTRFTVRSDALTRTIIGGFVIKHKGVTYAVTGTKEGREREDVIEITTAARPDRPKET</sequence>
<dbReference type="EMBL" id="CP053021">
    <property type="protein sequence ID" value="QJR00885.1"/>
    <property type="molecule type" value="Genomic_DNA"/>
</dbReference>
<proteinExistence type="predicted"/>
<reference evidence="1 2" key="1">
    <citation type="submission" date="2020-04" db="EMBL/GenBank/DDBJ databases">
        <title>The Whole Genome Analysis of High salt-tolerant Sphingobium yanoikuyae YC-XJ2 with Aryl organophosphorus flame retardants (aryl-OPFRs)-degrading capacity and characteristics of Related phosphotriesterase.</title>
        <authorList>
            <person name="Li X."/>
        </authorList>
    </citation>
    <scope>NUCLEOTIDE SEQUENCE [LARGE SCALE GENOMIC DNA]</scope>
    <source>
        <strain evidence="1 2">YC-XJ2</strain>
    </source>
</reference>
<dbReference type="InterPro" id="IPR038666">
    <property type="entry name" value="SSP1_head-tail_sf"/>
</dbReference>
<protein>
    <submittedName>
        <fullName evidence="1">Head-tail adaptor protein</fullName>
    </submittedName>
</protein>
<dbReference type="Pfam" id="PF05521">
    <property type="entry name" value="Phage_HCP"/>
    <property type="match status" value="1"/>
</dbReference>
<gene>
    <name evidence="1" type="ORF">HH800_00935</name>
</gene>
<accession>A0A6M4G0U3</accession>
<evidence type="ECO:0000313" key="2">
    <source>
        <dbReference type="Proteomes" id="UP000502611"/>
    </source>
</evidence>
<dbReference type="InterPro" id="IPR008767">
    <property type="entry name" value="Phage_SPP1_head-tail_adaptor"/>
</dbReference>
<dbReference type="Proteomes" id="UP000502611">
    <property type="component" value="Chromosome"/>
</dbReference>
<dbReference type="RefSeq" id="WP_169859925.1">
    <property type="nucleotide sequence ID" value="NZ_CP053021.1"/>
</dbReference>
<name>A0A6M4G0U3_SPHYA</name>
<evidence type="ECO:0000313" key="1">
    <source>
        <dbReference type="EMBL" id="QJR00885.1"/>
    </source>
</evidence>
<dbReference type="AlphaFoldDB" id="A0A6M4G0U3"/>
<dbReference type="Gene3D" id="2.40.10.270">
    <property type="entry name" value="Bacteriophage SPP1 head-tail adaptor protein"/>
    <property type="match status" value="1"/>
</dbReference>